<gene>
    <name evidence="7" type="ORF">PTSG_11182</name>
</gene>
<accession>F2USN5</accession>
<protein>
    <recommendedName>
        <fullName evidence="3 6">Queuosine 5'-phosphate N-glycosylase/hydrolase</fullName>
        <ecNumber evidence="6">3.2.2.-</ecNumber>
    </recommendedName>
    <alternativeName>
        <fullName evidence="4 6">Queuosine-nucleotide N-glycosylase/hydrolase</fullName>
    </alternativeName>
</protein>
<dbReference type="Proteomes" id="UP000007799">
    <property type="component" value="Unassembled WGS sequence"/>
</dbReference>
<dbReference type="FunCoup" id="F2USN5">
    <property type="interactions" value="130"/>
</dbReference>
<evidence type="ECO:0000313" key="7">
    <source>
        <dbReference type="EMBL" id="EGD81144.1"/>
    </source>
</evidence>
<dbReference type="EC" id="3.2.2.-" evidence="6"/>
<proteinExistence type="inferred from homology"/>
<dbReference type="STRING" id="946362.F2USN5"/>
<evidence type="ECO:0000256" key="1">
    <source>
        <dbReference type="ARBA" id="ARBA00022801"/>
    </source>
</evidence>
<dbReference type="OMA" id="FSFWSEE"/>
<evidence type="ECO:0000256" key="6">
    <source>
        <dbReference type="RuleBase" id="RU365002"/>
    </source>
</evidence>
<reference evidence="7" key="1">
    <citation type="submission" date="2009-08" db="EMBL/GenBank/DDBJ databases">
        <title>Annotation of Salpingoeca rosetta.</title>
        <authorList>
            <consortium name="The Broad Institute Genome Sequencing Platform"/>
            <person name="Russ C."/>
            <person name="Cuomo C."/>
            <person name="Burger G."/>
            <person name="Gray M.W."/>
            <person name="Holland P.W.H."/>
            <person name="King N."/>
            <person name="Lang F.B.F."/>
            <person name="Roger A.J."/>
            <person name="Ruiz-Trillo I."/>
            <person name="Young S.K."/>
            <person name="Zeng Q."/>
            <person name="Gargeya S."/>
            <person name="Alvarado L."/>
            <person name="Berlin A."/>
            <person name="Chapman S.B."/>
            <person name="Chen Z."/>
            <person name="Freedman E."/>
            <person name="Gellesch M."/>
            <person name="Goldberg J."/>
            <person name="Griggs A."/>
            <person name="Gujja S."/>
            <person name="Heilman E."/>
            <person name="Heiman D."/>
            <person name="Howarth C."/>
            <person name="Mehta T."/>
            <person name="Neiman D."/>
            <person name="Pearson M."/>
            <person name="Roberts A."/>
            <person name="Saif S."/>
            <person name="Shea T."/>
            <person name="Shenoy N."/>
            <person name="Sisk P."/>
            <person name="Stolte C."/>
            <person name="Sykes S."/>
            <person name="White J."/>
            <person name="Yandava C."/>
            <person name="Haas B."/>
            <person name="Nusbaum C."/>
            <person name="Birren B."/>
        </authorList>
    </citation>
    <scope>NUCLEOTIDE SEQUENCE [LARGE SCALE GENOMIC DNA]</scope>
    <source>
        <strain evidence="7">ATCC 50818</strain>
    </source>
</reference>
<dbReference type="EMBL" id="GL832995">
    <property type="protein sequence ID" value="EGD81144.1"/>
    <property type="molecule type" value="Genomic_DNA"/>
</dbReference>
<dbReference type="Pfam" id="PF10343">
    <property type="entry name" value="Q_salvage"/>
    <property type="match status" value="1"/>
</dbReference>
<dbReference type="eggNOG" id="KOG2524">
    <property type="taxonomic scope" value="Eukaryota"/>
</dbReference>
<name>F2USN5_SALR5</name>
<dbReference type="AlphaFoldDB" id="F2USN5"/>
<dbReference type="KEGG" id="sre:PTSG_11182"/>
<dbReference type="GO" id="GO:0016787">
    <property type="term" value="F:hydrolase activity"/>
    <property type="evidence" value="ECO:0007669"/>
    <property type="project" value="UniProtKB-KW"/>
</dbReference>
<dbReference type="PANTHER" id="PTHR21314:SF0">
    <property type="entry name" value="QUEUOSINE 5'-PHOSPHATE N-GLYCOSYLASE_HYDROLASE"/>
    <property type="match status" value="1"/>
</dbReference>
<sequence length="350" mass="39288">MTSKQKQTEQPCELAQVLPTCEAVAAQATHVRISQQAIDSTAKKLATVLEENAFSLAHWRMHELHPSDPKDNHVDFIFVLDALNFSFWMPEGEKYAVEYRGKQWTGYWSLVAALSRAIDEGIDMCNPAVYGSLTLDQLRSVFRSVSGTEVPLLEQRHEVLTQAGQCLVKDFGGTFRTCVERANKSAASLVRLVTQHFPSFRDMSIYNGNPVYLLKRVQILVADLWGCYQGAGWGAFRDIDAVTMFADYRCPHCMASRLYDVLVRALIVCSCCAGPYWKNSPLEERLILSSATASSWIFICGTLPRTMPARSHTCPSTTRAPSSTDRTWPCETWVTMTLTSIRCSCERECI</sequence>
<organism evidence="8">
    <name type="scientific">Salpingoeca rosetta (strain ATCC 50818 / BSB-021)</name>
    <dbReference type="NCBI Taxonomy" id="946362"/>
    <lineage>
        <taxon>Eukaryota</taxon>
        <taxon>Choanoflagellata</taxon>
        <taxon>Craspedida</taxon>
        <taxon>Salpingoecidae</taxon>
        <taxon>Salpingoeca</taxon>
    </lineage>
</organism>
<evidence type="ECO:0000256" key="2">
    <source>
        <dbReference type="ARBA" id="ARBA00035119"/>
    </source>
</evidence>
<dbReference type="RefSeq" id="XP_004987829.1">
    <property type="nucleotide sequence ID" value="XM_004987772.1"/>
</dbReference>
<keyword evidence="1 6" id="KW-0378">Hydrolase</keyword>
<dbReference type="GeneID" id="16068351"/>
<dbReference type="GO" id="GO:0006400">
    <property type="term" value="P:tRNA modification"/>
    <property type="evidence" value="ECO:0007669"/>
    <property type="project" value="TreeGrafter"/>
</dbReference>
<comment type="function">
    <text evidence="6">Catalyzes the hydrolysis of queuosine 5'-phosphate, releasing the nucleobase queuine (q). Is required for salvage of queuine from exogenous queuosine (Q) that is imported and then converted to queuosine 5'-phosphate intracellularly.</text>
</comment>
<comment type="similarity">
    <text evidence="2 6">Belongs to the QNG1 protein family.</text>
</comment>
<dbReference type="InParanoid" id="F2USN5"/>
<evidence type="ECO:0000313" key="8">
    <source>
        <dbReference type="Proteomes" id="UP000007799"/>
    </source>
</evidence>
<evidence type="ECO:0000256" key="5">
    <source>
        <dbReference type="ARBA" id="ARBA00048204"/>
    </source>
</evidence>
<dbReference type="PANTHER" id="PTHR21314">
    <property type="entry name" value="QUEUOSINE 5'-PHOSPHATE N-GLYCOSYLASE_HYDROLASE-RELATED"/>
    <property type="match status" value="1"/>
</dbReference>
<dbReference type="InterPro" id="IPR019438">
    <property type="entry name" value="Q_salvage"/>
</dbReference>
<comment type="catalytic activity">
    <reaction evidence="5 6">
        <text>queuosine 5'-phosphate + H2O = queuine + D-ribose 5-phosphate</text>
        <dbReference type="Rhea" id="RHEA:75387"/>
        <dbReference type="ChEBI" id="CHEBI:15377"/>
        <dbReference type="ChEBI" id="CHEBI:17433"/>
        <dbReference type="ChEBI" id="CHEBI:78346"/>
        <dbReference type="ChEBI" id="CHEBI:194371"/>
    </reaction>
    <physiologicalReaction direction="left-to-right" evidence="5 6">
        <dbReference type="Rhea" id="RHEA:75388"/>
    </physiologicalReaction>
</comment>
<evidence type="ECO:0000256" key="3">
    <source>
        <dbReference type="ARBA" id="ARBA00035306"/>
    </source>
</evidence>
<evidence type="ECO:0000256" key="4">
    <source>
        <dbReference type="ARBA" id="ARBA00035393"/>
    </source>
</evidence>
<keyword evidence="8" id="KW-1185">Reference proteome</keyword>
<dbReference type="OrthoDB" id="416777at2759"/>